<evidence type="ECO:0000313" key="3">
    <source>
        <dbReference type="Proteomes" id="UP000031364"/>
    </source>
</evidence>
<sequence length="86" mass="9521">MERRPQRDRSRLIPHAHHGPGAVPVRVRRAEHTIRAGRRIPLAAHPIRALGAPPRRQPVGIERQLGAGDGRQAELFLAASARRTVP</sequence>
<feature type="compositionally biased region" description="Basic and acidic residues" evidence="1">
    <location>
        <begin position="1"/>
        <end position="11"/>
    </location>
</feature>
<keyword evidence="3" id="KW-1185">Reference proteome</keyword>
<feature type="region of interest" description="Disordered" evidence="1">
    <location>
        <begin position="1"/>
        <end position="21"/>
    </location>
</feature>
<dbReference type="Proteomes" id="UP000031364">
    <property type="component" value="Unassembled WGS sequence"/>
</dbReference>
<gene>
    <name evidence="2" type="ORF">FG87_29675</name>
</gene>
<evidence type="ECO:0000313" key="2">
    <source>
        <dbReference type="EMBL" id="KIA61598.1"/>
    </source>
</evidence>
<accession>A0ABR4Z8K5</accession>
<comment type="caution">
    <text evidence="2">The sequence shown here is derived from an EMBL/GenBank/DDBJ whole genome shotgun (WGS) entry which is preliminary data.</text>
</comment>
<name>A0ABR4Z8K5_9NOCA</name>
<dbReference type="EMBL" id="JNFP01000042">
    <property type="protein sequence ID" value="KIA61598.1"/>
    <property type="molecule type" value="Genomic_DNA"/>
</dbReference>
<proteinExistence type="predicted"/>
<evidence type="ECO:0000256" key="1">
    <source>
        <dbReference type="SAM" id="MobiDB-lite"/>
    </source>
</evidence>
<reference evidence="2 3" key="1">
    <citation type="journal article" date="2014" name="Int. J. Syst. Evol. Microbiol.">
        <title>Nocardia vulneris sp. nov., isolated from wounds of human patients in North America.</title>
        <authorList>
            <person name="Lasker B.A."/>
            <person name="Bell M."/>
            <person name="Klenk H.P."/>
            <person name="Sproer C."/>
            <person name="Schumann C."/>
            <person name="Schumann P."/>
            <person name="Brown J.M."/>
        </authorList>
    </citation>
    <scope>NUCLEOTIDE SEQUENCE [LARGE SCALE GENOMIC DNA]</scope>
    <source>
        <strain evidence="2 3">W9851</strain>
    </source>
</reference>
<organism evidence="2 3">
    <name type="scientific">Nocardia vulneris</name>
    <dbReference type="NCBI Taxonomy" id="1141657"/>
    <lineage>
        <taxon>Bacteria</taxon>
        <taxon>Bacillati</taxon>
        <taxon>Actinomycetota</taxon>
        <taxon>Actinomycetes</taxon>
        <taxon>Mycobacteriales</taxon>
        <taxon>Nocardiaceae</taxon>
        <taxon>Nocardia</taxon>
    </lineage>
</organism>
<protein>
    <submittedName>
        <fullName evidence="2">Uncharacterized protein</fullName>
    </submittedName>
</protein>